<dbReference type="EMBL" id="CAJRAU010000001">
    <property type="protein sequence ID" value="CAG5067806.1"/>
    <property type="molecule type" value="Genomic_DNA"/>
</dbReference>
<comment type="caution">
    <text evidence="1">The sequence shown here is derived from an EMBL/GenBank/DDBJ whole genome shotgun (WGS) entry which is preliminary data.</text>
</comment>
<gene>
    <name evidence="1" type="ORF">DYBT9623_00533</name>
</gene>
<reference evidence="1 2" key="1">
    <citation type="submission" date="2021-04" db="EMBL/GenBank/DDBJ databases">
        <authorList>
            <person name="Rodrigo-Torres L."/>
            <person name="Arahal R. D."/>
            <person name="Lucena T."/>
        </authorList>
    </citation>
    <scope>NUCLEOTIDE SEQUENCE [LARGE SCALE GENOMIC DNA]</scope>
    <source>
        <strain evidence="1 2">CECT 9623</strain>
    </source>
</reference>
<dbReference type="Proteomes" id="UP000679725">
    <property type="component" value="Unassembled WGS sequence"/>
</dbReference>
<proteinExistence type="predicted"/>
<name>A0ABM8UK34_9BACT</name>
<keyword evidence="2" id="KW-1185">Reference proteome</keyword>
<organism evidence="1 2">
    <name type="scientific">Dyadobacter linearis</name>
    <dbReference type="NCBI Taxonomy" id="2823330"/>
    <lineage>
        <taxon>Bacteria</taxon>
        <taxon>Pseudomonadati</taxon>
        <taxon>Bacteroidota</taxon>
        <taxon>Cytophagia</taxon>
        <taxon>Cytophagales</taxon>
        <taxon>Spirosomataceae</taxon>
        <taxon>Dyadobacter</taxon>
    </lineage>
</organism>
<protein>
    <submittedName>
        <fullName evidence="1">Uncharacterized protein</fullName>
    </submittedName>
</protein>
<dbReference type="RefSeq" id="WP_215231946.1">
    <property type="nucleotide sequence ID" value="NZ_CAJRAU010000001.1"/>
</dbReference>
<evidence type="ECO:0000313" key="2">
    <source>
        <dbReference type="Proteomes" id="UP000679725"/>
    </source>
</evidence>
<sequence>MEEPILIPVEYQGETLEFPVTVVTFGYAYQLHVQVGDQRLILEKDNEGNFRVMQDKGEPVKIDKGLMQAIVSTIEGLG</sequence>
<accession>A0ABM8UK34</accession>
<evidence type="ECO:0000313" key="1">
    <source>
        <dbReference type="EMBL" id="CAG5067806.1"/>
    </source>
</evidence>